<dbReference type="InterPro" id="IPR033138">
    <property type="entry name" value="Cu_oxidase_CS"/>
</dbReference>
<proteinExistence type="predicted"/>
<feature type="domain" description="Blue (type 1) copper" evidence="5">
    <location>
        <begin position="55"/>
        <end position="158"/>
    </location>
</feature>
<dbReference type="OrthoDB" id="9816061at2"/>
<comment type="caution">
    <text evidence="6">The sequence shown here is derived from an EMBL/GenBank/DDBJ whole genome shotgun (WGS) entry which is preliminary data.</text>
</comment>
<dbReference type="Gene3D" id="2.60.40.420">
    <property type="entry name" value="Cupredoxins - blue copper proteins"/>
    <property type="match status" value="1"/>
</dbReference>
<keyword evidence="2" id="KW-0186">Copper</keyword>
<evidence type="ECO:0000256" key="4">
    <source>
        <dbReference type="SAM" id="SignalP"/>
    </source>
</evidence>
<evidence type="ECO:0000256" key="1">
    <source>
        <dbReference type="ARBA" id="ARBA00022723"/>
    </source>
</evidence>
<dbReference type="InterPro" id="IPR008972">
    <property type="entry name" value="Cupredoxin"/>
</dbReference>
<reference evidence="6 7" key="1">
    <citation type="submission" date="2018-04" db="EMBL/GenBank/DDBJ databases">
        <title>Genomic Encyclopedia of Archaeal and Bacterial Type Strains, Phase II (KMG-II): from individual species to whole genera.</title>
        <authorList>
            <person name="Goeker M."/>
        </authorList>
    </citation>
    <scope>NUCLEOTIDE SEQUENCE [LARGE SCALE GENOMIC DNA]</scope>
    <source>
        <strain evidence="6 7">DSM 29329</strain>
    </source>
</reference>
<dbReference type="GO" id="GO:0005507">
    <property type="term" value="F:copper ion binding"/>
    <property type="evidence" value="ECO:0007669"/>
    <property type="project" value="InterPro"/>
</dbReference>
<evidence type="ECO:0000313" key="6">
    <source>
        <dbReference type="EMBL" id="PTX45520.1"/>
    </source>
</evidence>
<feature type="region of interest" description="Disordered" evidence="3">
    <location>
        <begin position="21"/>
        <end position="43"/>
    </location>
</feature>
<keyword evidence="1" id="KW-0479">Metal-binding</keyword>
<protein>
    <submittedName>
        <fullName evidence="6">Putative cupredoxin-like copper-binding protein</fullName>
    </submittedName>
</protein>
<dbReference type="InterPro" id="IPR050845">
    <property type="entry name" value="Cu-binding_ET"/>
</dbReference>
<name>A0A2T6AP10_9RHOB</name>
<accession>A0A2T6AP10</accession>
<feature type="chain" id="PRO_5015506171" evidence="4">
    <location>
        <begin position="20"/>
        <end position="159"/>
    </location>
</feature>
<dbReference type="PANTHER" id="PTHR38439:SF3">
    <property type="entry name" value="COPPER-RESISTANT CUPROPROTEIN COPI"/>
    <property type="match status" value="1"/>
</dbReference>
<dbReference type="SUPFAM" id="SSF49503">
    <property type="entry name" value="Cupredoxins"/>
    <property type="match status" value="1"/>
</dbReference>
<dbReference type="Proteomes" id="UP000244069">
    <property type="component" value="Unassembled WGS sequence"/>
</dbReference>
<dbReference type="AlphaFoldDB" id="A0A2T6AP10"/>
<dbReference type="CDD" id="cd04211">
    <property type="entry name" value="Cupredoxin_like_2"/>
    <property type="match status" value="1"/>
</dbReference>
<feature type="signal peptide" evidence="4">
    <location>
        <begin position="1"/>
        <end position="19"/>
    </location>
</feature>
<evidence type="ECO:0000313" key="7">
    <source>
        <dbReference type="Proteomes" id="UP000244069"/>
    </source>
</evidence>
<dbReference type="PROSITE" id="PS00079">
    <property type="entry name" value="MULTICOPPER_OXIDASE1"/>
    <property type="match status" value="1"/>
</dbReference>
<gene>
    <name evidence="6" type="ORF">C8N44_12142</name>
</gene>
<keyword evidence="4" id="KW-0732">Signal</keyword>
<dbReference type="GO" id="GO:0009055">
    <property type="term" value="F:electron transfer activity"/>
    <property type="evidence" value="ECO:0007669"/>
    <property type="project" value="InterPro"/>
</dbReference>
<dbReference type="Pfam" id="PF00127">
    <property type="entry name" value="Copper-bind"/>
    <property type="match status" value="1"/>
</dbReference>
<evidence type="ECO:0000256" key="2">
    <source>
        <dbReference type="ARBA" id="ARBA00023008"/>
    </source>
</evidence>
<dbReference type="EMBL" id="QBKN01000021">
    <property type="protein sequence ID" value="PTX45520.1"/>
    <property type="molecule type" value="Genomic_DNA"/>
</dbReference>
<sequence length="159" mass="16830">MKLFTLSTALILAAGAALAAGSDDHSHASPHAEMPAGQPGDPAQVDRTIHIRMIETDGGMAYEPSSLDIETGETVRLDVVNDGALDHELVLGTEGSNRAHMAEMADMPDMAHDDPNALRLAPGETGQIVWTFDTEGTFQFACLIPGHMEAGMHGPVHVH</sequence>
<dbReference type="InterPro" id="IPR000923">
    <property type="entry name" value="BlueCu_1"/>
</dbReference>
<evidence type="ECO:0000259" key="5">
    <source>
        <dbReference type="Pfam" id="PF00127"/>
    </source>
</evidence>
<dbReference type="PANTHER" id="PTHR38439">
    <property type="entry name" value="AURACYANIN-B"/>
    <property type="match status" value="1"/>
</dbReference>
<organism evidence="6 7">
    <name type="scientific">Allosediminivita pacifica</name>
    <dbReference type="NCBI Taxonomy" id="1267769"/>
    <lineage>
        <taxon>Bacteria</taxon>
        <taxon>Pseudomonadati</taxon>
        <taxon>Pseudomonadota</taxon>
        <taxon>Alphaproteobacteria</taxon>
        <taxon>Rhodobacterales</taxon>
        <taxon>Paracoccaceae</taxon>
        <taxon>Allosediminivita</taxon>
    </lineage>
</organism>
<dbReference type="RefSeq" id="WP_107977746.1">
    <property type="nucleotide sequence ID" value="NZ_BMEZ01000021.1"/>
</dbReference>
<evidence type="ECO:0000256" key="3">
    <source>
        <dbReference type="SAM" id="MobiDB-lite"/>
    </source>
</evidence>
<keyword evidence="7" id="KW-1185">Reference proteome</keyword>